<sequence length="64" mass="6936">MHRHIWQKSSFSGNANNCLCVAATSDGRVHLRESDDPGVILTTGVDQFQALLGALRQQSAGGRR</sequence>
<dbReference type="Proteomes" id="UP000608024">
    <property type="component" value="Unassembled WGS sequence"/>
</dbReference>
<accession>A0A918ZLW7</accession>
<protein>
    <recommendedName>
        <fullName evidence="1">DUF397 domain-containing protein</fullName>
    </recommendedName>
</protein>
<comment type="caution">
    <text evidence="2">The sequence shown here is derived from an EMBL/GenBank/DDBJ whole genome shotgun (WGS) entry which is preliminary data.</text>
</comment>
<reference evidence="2" key="1">
    <citation type="journal article" date="2014" name="Int. J. Syst. Evol. Microbiol.">
        <title>Complete genome sequence of Corynebacterium casei LMG S-19264T (=DSM 44701T), isolated from a smear-ripened cheese.</title>
        <authorList>
            <consortium name="US DOE Joint Genome Institute (JGI-PGF)"/>
            <person name="Walter F."/>
            <person name="Albersmeier A."/>
            <person name="Kalinowski J."/>
            <person name="Ruckert C."/>
        </authorList>
    </citation>
    <scope>NUCLEOTIDE SEQUENCE</scope>
    <source>
        <strain evidence="2">JCM 4784</strain>
    </source>
</reference>
<evidence type="ECO:0000259" key="1">
    <source>
        <dbReference type="Pfam" id="PF04149"/>
    </source>
</evidence>
<keyword evidence="3" id="KW-1185">Reference proteome</keyword>
<name>A0A918ZLW7_9ACTN</name>
<dbReference type="RefSeq" id="WP_190136224.1">
    <property type="nucleotide sequence ID" value="NZ_BNBT01000033.1"/>
</dbReference>
<reference evidence="2" key="2">
    <citation type="submission" date="2020-09" db="EMBL/GenBank/DDBJ databases">
        <authorList>
            <person name="Sun Q."/>
            <person name="Ohkuma M."/>
        </authorList>
    </citation>
    <scope>NUCLEOTIDE SEQUENCE</scope>
    <source>
        <strain evidence="2">JCM 4784</strain>
    </source>
</reference>
<organism evidence="2 3">
    <name type="scientific">Streptomyces longispororuber</name>
    <dbReference type="NCBI Taxonomy" id="68230"/>
    <lineage>
        <taxon>Bacteria</taxon>
        <taxon>Bacillati</taxon>
        <taxon>Actinomycetota</taxon>
        <taxon>Actinomycetes</taxon>
        <taxon>Kitasatosporales</taxon>
        <taxon>Streptomycetaceae</taxon>
        <taxon>Streptomyces</taxon>
    </lineage>
</organism>
<gene>
    <name evidence="2" type="ORF">GCM10018785_27790</name>
</gene>
<proteinExistence type="predicted"/>
<evidence type="ECO:0000313" key="2">
    <source>
        <dbReference type="EMBL" id="GHE56982.1"/>
    </source>
</evidence>
<dbReference type="AlphaFoldDB" id="A0A918ZLW7"/>
<feature type="domain" description="DUF397" evidence="1">
    <location>
        <begin position="6"/>
        <end position="56"/>
    </location>
</feature>
<evidence type="ECO:0000313" key="3">
    <source>
        <dbReference type="Proteomes" id="UP000608024"/>
    </source>
</evidence>
<dbReference type="Pfam" id="PF04149">
    <property type="entry name" value="DUF397"/>
    <property type="match status" value="1"/>
</dbReference>
<dbReference type="InterPro" id="IPR007278">
    <property type="entry name" value="DUF397"/>
</dbReference>
<dbReference type="EMBL" id="BNBT01000033">
    <property type="protein sequence ID" value="GHE56982.1"/>
    <property type="molecule type" value="Genomic_DNA"/>
</dbReference>